<evidence type="ECO:0008006" key="3">
    <source>
        <dbReference type="Google" id="ProtNLM"/>
    </source>
</evidence>
<gene>
    <name evidence="1" type="ORF">OV287_52215</name>
</gene>
<protein>
    <recommendedName>
        <fullName evidence="3">Methyltransferase domain-containing protein</fullName>
    </recommendedName>
</protein>
<dbReference type="InterPro" id="IPR029063">
    <property type="entry name" value="SAM-dependent_MTases_sf"/>
</dbReference>
<comment type="caution">
    <text evidence="1">The sequence shown here is derived from an EMBL/GenBank/DDBJ whole genome shotgun (WGS) entry which is preliminary data.</text>
</comment>
<organism evidence="1 2">
    <name type="scientific">Archangium lansingense</name>
    <dbReference type="NCBI Taxonomy" id="2995310"/>
    <lineage>
        <taxon>Bacteria</taxon>
        <taxon>Pseudomonadati</taxon>
        <taxon>Myxococcota</taxon>
        <taxon>Myxococcia</taxon>
        <taxon>Myxococcales</taxon>
        <taxon>Cystobacterineae</taxon>
        <taxon>Archangiaceae</taxon>
        <taxon>Archangium</taxon>
    </lineage>
</organism>
<dbReference type="EMBL" id="JAPNKA010000001">
    <property type="protein sequence ID" value="MCY1083032.1"/>
    <property type="molecule type" value="Genomic_DNA"/>
</dbReference>
<dbReference type="RefSeq" id="WP_267541579.1">
    <property type="nucleotide sequence ID" value="NZ_JAPNKA010000001.1"/>
</dbReference>
<dbReference type="SUPFAM" id="SSF53335">
    <property type="entry name" value="S-adenosyl-L-methionine-dependent methyltransferases"/>
    <property type="match status" value="1"/>
</dbReference>
<name>A0ABT4AQG8_9BACT</name>
<dbReference type="Gene3D" id="3.40.50.150">
    <property type="entry name" value="Vaccinia Virus protein VP39"/>
    <property type="match status" value="1"/>
</dbReference>
<proteinExistence type="predicted"/>
<reference evidence="1 2" key="1">
    <citation type="submission" date="2022-11" db="EMBL/GenBank/DDBJ databases">
        <title>Minimal conservation of predation-associated metabolite biosynthetic gene clusters underscores biosynthetic potential of Myxococcota including descriptions for ten novel species: Archangium lansinium sp. nov., Myxococcus landrumus sp. nov., Nannocystis bai.</title>
        <authorList>
            <person name="Ahearne A."/>
            <person name="Stevens C."/>
            <person name="Phillips K."/>
        </authorList>
    </citation>
    <scope>NUCLEOTIDE SEQUENCE [LARGE SCALE GENOMIC DNA]</scope>
    <source>
        <strain evidence="1 2">MIWBW</strain>
    </source>
</reference>
<evidence type="ECO:0000313" key="1">
    <source>
        <dbReference type="EMBL" id="MCY1083032.1"/>
    </source>
</evidence>
<evidence type="ECO:0000313" key="2">
    <source>
        <dbReference type="Proteomes" id="UP001207654"/>
    </source>
</evidence>
<accession>A0ABT4AQG8</accession>
<dbReference type="Proteomes" id="UP001207654">
    <property type="component" value="Unassembled WGS sequence"/>
</dbReference>
<sequence length="139" mass="15723">MKPYQTPDLERRAFARTNSQTISQRVSLLRELVPGIQSIAELCCGDCSRQWEVYRRELGVERYRGLDFEPEVVAANRSRGIDCVHGDVLDPSVLRSFLSFEALFYGPPLSVDCDGHRLLSFREVTPSFPDFARLGAVAK</sequence>
<keyword evidence="2" id="KW-1185">Reference proteome</keyword>